<dbReference type="EMBL" id="JAIWYP010000012">
    <property type="protein sequence ID" value="KAH3725393.1"/>
    <property type="molecule type" value="Genomic_DNA"/>
</dbReference>
<dbReference type="AlphaFoldDB" id="A0A9D4CJ26"/>
<gene>
    <name evidence="1" type="ORF">DPMN_051226</name>
</gene>
<protein>
    <submittedName>
        <fullName evidence="1">Uncharacterized protein</fullName>
    </submittedName>
</protein>
<keyword evidence="2" id="KW-1185">Reference proteome</keyword>
<proteinExistence type="predicted"/>
<accession>A0A9D4CJ26</accession>
<reference evidence="1" key="2">
    <citation type="submission" date="2020-11" db="EMBL/GenBank/DDBJ databases">
        <authorList>
            <person name="McCartney M.A."/>
            <person name="Auch B."/>
            <person name="Kono T."/>
            <person name="Mallez S."/>
            <person name="Becker A."/>
            <person name="Gohl D.M."/>
            <person name="Silverstein K.A.T."/>
            <person name="Koren S."/>
            <person name="Bechman K.B."/>
            <person name="Herman A."/>
            <person name="Abrahante J.E."/>
            <person name="Garbe J."/>
        </authorList>
    </citation>
    <scope>NUCLEOTIDE SEQUENCE</scope>
    <source>
        <strain evidence="1">Duluth1</strain>
        <tissue evidence="1">Whole animal</tissue>
    </source>
</reference>
<comment type="caution">
    <text evidence="1">The sequence shown here is derived from an EMBL/GenBank/DDBJ whole genome shotgun (WGS) entry which is preliminary data.</text>
</comment>
<reference evidence="1" key="1">
    <citation type="journal article" date="2019" name="bioRxiv">
        <title>The Genome of the Zebra Mussel, Dreissena polymorpha: A Resource for Invasive Species Research.</title>
        <authorList>
            <person name="McCartney M.A."/>
            <person name="Auch B."/>
            <person name="Kono T."/>
            <person name="Mallez S."/>
            <person name="Zhang Y."/>
            <person name="Obille A."/>
            <person name="Becker A."/>
            <person name="Abrahante J.E."/>
            <person name="Garbe J."/>
            <person name="Badalamenti J.P."/>
            <person name="Herman A."/>
            <person name="Mangelson H."/>
            <person name="Liachko I."/>
            <person name="Sullivan S."/>
            <person name="Sone E.D."/>
            <person name="Koren S."/>
            <person name="Silverstein K.A.T."/>
            <person name="Beckman K.B."/>
            <person name="Gohl D.M."/>
        </authorList>
    </citation>
    <scope>NUCLEOTIDE SEQUENCE</scope>
    <source>
        <strain evidence="1">Duluth1</strain>
        <tissue evidence="1">Whole animal</tissue>
    </source>
</reference>
<evidence type="ECO:0000313" key="2">
    <source>
        <dbReference type="Proteomes" id="UP000828390"/>
    </source>
</evidence>
<name>A0A9D4CJ26_DREPO</name>
<dbReference type="Proteomes" id="UP000828390">
    <property type="component" value="Unassembled WGS sequence"/>
</dbReference>
<organism evidence="1 2">
    <name type="scientific">Dreissena polymorpha</name>
    <name type="common">Zebra mussel</name>
    <name type="synonym">Mytilus polymorpha</name>
    <dbReference type="NCBI Taxonomy" id="45954"/>
    <lineage>
        <taxon>Eukaryota</taxon>
        <taxon>Metazoa</taxon>
        <taxon>Spiralia</taxon>
        <taxon>Lophotrochozoa</taxon>
        <taxon>Mollusca</taxon>
        <taxon>Bivalvia</taxon>
        <taxon>Autobranchia</taxon>
        <taxon>Heteroconchia</taxon>
        <taxon>Euheterodonta</taxon>
        <taxon>Imparidentia</taxon>
        <taxon>Neoheterodontei</taxon>
        <taxon>Myida</taxon>
        <taxon>Dreissenoidea</taxon>
        <taxon>Dreissenidae</taxon>
        <taxon>Dreissena</taxon>
    </lineage>
</organism>
<sequence>MFWTDQRIALQILKGSLRLDTWCTGLLSVQTEVVMLLTQAAGLASRLFAVDLLASSAVGKIPSECTSLCHMNEVHLGEGISPEEVQ</sequence>
<evidence type="ECO:0000313" key="1">
    <source>
        <dbReference type="EMBL" id="KAH3725393.1"/>
    </source>
</evidence>